<comment type="caution">
    <text evidence="1">The sequence shown here is derived from an EMBL/GenBank/DDBJ whole genome shotgun (WGS) entry which is preliminary data.</text>
</comment>
<reference evidence="1 2" key="1">
    <citation type="journal article" date="2019" name="J. Hered.">
        <title>An Improved Genome Assembly for Drosophila navojoa, the Basal Species in the mojavensis Cluster.</title>
        <authorList>
            <person name="Vanderlinde T."/>
            <person name="Dupim E.G."/>
            <person name="Nazario-Yepiz N.O."/>
            <person name="Carvalho A.B."/>
        </authorList>
    </citation>
    <scope>NUCLEOTIDE SEQUENCE [LARGE SCALE GENOMIC DNA]</scope>
    <source>
        <strain evidence="1">Navoj_Jal97</strain>
        <tissue evidence="1">Whole organism</tissue>
    </source>
</reference>
<sequence>MSHRPDATRCPLPAAWNLEPGHSAGWSNANEPSHRPMPTVHSHVISSIVLCLPHPLLRLLCVEYMNMELDVGLRLGLGLALLINTSSAG</sequence>
<dbReference type="EMBL" id="LSRL02000006">
    <property type="protein sequence ID" value="TDG52040.1"/>
    <property type="molecule type" value="Genomic_DNA"/>
</dbReference>
<dbReference type="AlphaFoldDB" id="A0A484BVC8"/>
<organism evidence="1 2">
    <name type="scientific">Drosophila navojoa</name>
    <name type="common">Fruit fly</name>
    <dbReference type="NCBI Taxonomy" id="7232"/>
    <lineage>
        <taxon>Eukaryota</taxon>
        <taxon>Metazoa</taxon>
        <taxon>Ecdysozoa</taxon>
        <taxon>Arthropoda</taxon>
        <taxon>Hexapoda</taxon>
        <taxon>Insecta</taxon>
        <taxon>Pterygota</taxon>
        <taxon>Neoptera</taxon>
        <taxon>Endopterygota</taxon>
        <taxon>Diptera</taxon>
        <taxon>Brachycera</taxon>
        <taxon>Muscomorpha</taxon>
        <taxon>Ephydroidea</taxon>
        <taxon>Drosophilidae</taxon>
        <taxon>Drosophila</taxon>
    </lineage>
</organism>
<evidence type="ECO:0000313" key="1">
    <source>
        <dbReference type="EMBL" id="TDG52040.1"/>
    </source>
</evidence>
<keyword evidence="2" id="KW-1185">Reference proteome</keyword>
<name>A0A484BVC8_DRONA</name>
<protein>
    <submittedName>
        <fullName evidence="1">Uncharacterized protein</fullName>
    </submittedName>
</protein>
<gene>
    <name evidence="1" type="ORF">AWZ03_001710</name>
</gene>
<evidence type="ECO:0000313" key="2">
    <source>
        <dbReference type="Proteomes" id="UP000295192"/>
    </source>
</evidence>
<dbReference type="Proteomes" id="UP000295192">
    <property type="component" value="Unassembled WGS sequence"/>
</dbReference>
<proteinExistence type="predicted"/>
<accession>A0A484BVC8</accession>